<keyword evidence="3" id="KW-0012">Acyltransferase</keyword>
<gene>
    <name evidence="5" type="ORF">RHSIM_Rhsim01G0090300</name>
</gene>
<evidence type="ECO:0000256" key="4">
    <source>
        <dbReference type="SAM" id="MobiDB-lite"/>
    </source>
</evidence>
<evidence type="ECO:0000256" key="2">
    <source>
        <dbReference type="ARBA" id="ARBA00022679"/>
    </source>
</evidence>
<dbReference type="InterPro" id="IPR023213">
    <property type="entry name" value="CAT-like_dom_sf"/>
</dbReference>
<keyword evidence="6" id="KW-1185">Reference proteome</keyword>
<accession>A0A834HJ99</accession>
<feature type="region of interest" description="Disordered" evidence="4">
    <location>
        <begin position="56"/>
        <end position="77"/>
    </location>
</feature>
<protein>
    <submittedName>
        <fullName evidence="5">Uncharacterized protein</fullName>
    </submittedName>
</protein>
<dbReference type="EMBL" id="WJXA01000001">
    <property type="protein sequence ID" value="KAF7153396.1"/>
    <property type="molecule type" value="Genomic_DNA"/>
</dbReference>
<reference evidence="5" key="1">
    <citation type="submission" date="2019-11" db="EMBL/GenBank/DDBJ databases">
        <authorList>
            <person name="Liu Y."/>
            <person name="Hou J."/>
            <person name="Li T.-Q."/>
            <person name="Guan C.-H."/>
            <person name="Wu X."/>
            <person name="Wu H.-Z."/>
            <person name="Ling F."/>
            <person name="Zhang R."/>
            <person name="Shi X.-G."/>
            <person name="Ren J.-P."/>
            <person name="Chen E.-F."/>
            <person name="Sun J.-M."/>
        </authorList>
    </citation>
    <scope>NUCLEOTIDE SEQUENCE</scope>
    <source>
        <strain evidence="5">Adult_tree_wgs_1</strain>
        <tissue evidence="5">Leaves</tissue>
    </source>
</reference>
<keyword evidence="2" id="KW-0808">Transferase</keyword>
<evidence type="ECO:0000256" key="1">
    <source>
        <dbReference type="ARBA" id="ARBA00009861"/>
    </source>
</evidence>
<dbReference type="Proteomes" id="UP000626092">
    <property type="component" value="Unassembled WGS sequence"/>
</dbReference>
<sequence>MGTTQEIMKIEFITKETITPSSPHPMTFNLSLLDQLSPPSYVPLLLFYAANPNTDTAGGGSGSGYRDKKRTETSHRLKKSLSETLTRFYPFAGRMETHASQVVIDHCDLGARYCEARVLNRSLSDLLQRPDWEQLDHFVPAREPEDSSPSPPPLLLVQATFFDCGGMALGISFSHKIADAATILAFLKAWANATLGSPGVVVPCFKATSLFPSSERFRITAPPFEEGARKKEKRVYIAKWYAFDASKIAALKAKAASTSVQQPTRVEAVSALLWKCAVKASSRLRSGGLQQRRPSVLFWAANIRPRLMPPLSEHSFGNLIAPLAATDDGSTDHDRLSSFVCHLRKQSLEFKNKYLSKLKEDGGEENDSVILDLFGEVVKKQRLAEDVDQLYVHTSYCKFRFYDIDFGWGKPAWVRMGDALCVPNYAMFADARDGEGVEAWVNFAKEEDMALFERDSEFLEFASINPSPLQRY</sequence>
<dbReference type="AlphaFoldDB" id="A0A834HJ99"/>
<dbReference type="PANTHER" id="PTHR31623">
    <property type="entry name" value="F21J9.9"/>
    <property type="match status" value="1"/>
</dbReference>
<dbReference type="GO" id="GO:0016746">
    <property type="term" value="F:acyltransferase activity"/>
    <property type="evidence" value="ECO:0007669"/>
    <property type="project" value="UniProtKB-KW"/>
</dbReference>
<dbReference type="Gene3D" id="3.30.559.10">
    <property type="entry name" value="Chloramphenicol acetyltransferase-like domain"/>
    <property type="match status" value="2"/>
</dbReference>
<proteinExistence type="inferred from homology"/>
<evidence type="ECO:0000313" key="5">
    <source>
        <dbReference type="EMBL" id="KAF7153396.1"/>
    </source>
</evidence>
<comment type="caution">
    <text evidence="5">The sequence shown here is derived from an EMBL/GenBank/DDBJ whole genome shotgun (WGS) entry which is preliminary data.</text>
</comment>
<dbReference type="Pfam" id="PF02458">
    <property type="entry name" value="Transferase"/>
    <property type="match status" value="1"/>
</dbReference>
<name>A0A834HJ99_RHOSS</name>
<evidence type="ECO:0000256" key="3">
    <source>
        <dbReference type="ARBA" id="ARBA00023315"/>
    </source>
</evidence>
<organism evidence="5 6">
    <name type="scientific">Rhododendron simsii</name>
    <name type="common">Sims's rhododendron</name>
    <dbReference type="NCBI Taxonomy" id="118357"/>
    <lineage>
        <taxon>Eukaryota</taxon>
        <taxon>Viridiplantae</taxon>
        <taxon>Streptophyta</taxon>
        <taxon>Embryophyta</taxon>
        <taxon>Tracheophyta</taxon>
        <taxon>Spermatophyta</taxon>
        <taxon>Magnoliopsida</taxon>
        <taxon>eudicotyledons</taxon>
        <taxon>Gunneridae</taxon>
        <taxon>Pentapetalae</taxon>
        <taxon>asterids</taxon>
        <taxon>Ericales</taxon>
        <taxon>Ericaceae</taxon>
        <taxon>Ericoideae</taxon>
        <taxon>Rhodoreae</taxon>
        <taxon>Rhododendron</taxon>
    </lineage>
</organism>
<evidence type="ECO:0000313" key="6">
    <source>
        <dbReference type="Proteomes" id="UP000626092"/>
    </source>
</evidence>
<comment type="similarity">
    <text evidence="1">Belongs to the plant acyltransferase family.</text>
</comment>
<dbReference type="OrthoDB" id="1932220at2759"/>
<feature type="compositionally biased region" description="Basic and acidic residues" evidence="4">
    <location>
        <begin position="65"/>
        <end position="75"/>
    </location>
</feature>
<dbReference type="PANTHER" id="PTHR31623:SF17">
    <property type="entry name" value="F21J9.9"/>
    <property type="match status" value="1"/>
</dbReference>